<evidence type="ECO:0000256" key="9">
    <source>
        <dbReference type="HAMAP-Rule" id="MF_01464"/>
    </source>
</evidence>
<keyword evidence="6 9" id="KW-1133">Transmembrane helix</keyword>
<feature type="transmembrane region" description="Helical" evidence="9">
    <location>
        <begin position="266"/>
        <end position="293"/>
    </location>
</feature>
<dbReference type="PANTHER" id="PTHR30081:SF8">
    <property type="entry name" value="PROTEIN TRANSLOCASE SUBUNIT SECF"/>
    <property type="match status" value="1"/>
</dbReference>
<keyword evidence="4 9" id="KW-0812">Transmembrane</keyword>
<evidence type="ECO:0000256" key="7">
    <source>
        <dbReference type="ARBA" id="ARBA00023010"/>
    </source>
</evidence>
<keyword evidence="2 9" id="KW-0813">Transport</keyword>
<evidence type="ECO:0000256" key="2">
    <source>
        <dbReference type="ARBA" id="ARBA00022448"/>
    </source>
</evidence>
<dbReference type="GO" id="GO:0043952">
    <property type="term" value="P:protein transport by the Sec complex"/>
    <property type="evidence" value="ECO:0007669"/>
    <property type="project" value="UniProtKB-UniRule"/>
</dbReference>
<comment type="subunit">
    <text evidence="9">Forms a complex with SecD. Part of the essential Sec protein translocation apparatus which comprises SecA, SecYEG and auxiliary proteins SecDF. Other proteins may also be involved.</text>
</comment>
<dbReference type="GO" id="GO:0065002">
    <property type="term" value="P:intracellular protein transmembrane transport"/>
    <property type="evidence" value="ECO:0007669"/>
    <property type="project" value="UniProtKB-UniRule"/>
</dbReference>
<dbReference type="InterPro" id="IPR022645">
    <property type="entry name" value="SecD/SecF_bac"/>
</dbReference>
<evidence type="ECO:0000259" key="10">
    <source>
        <dbReference type="Pfam" id="PF02355"/>
    </source>
</evidence>
<reference evidence="11 12" key="1">
    <citation type="journal article" date="2016" name="Nat. Commun.">
        <title>Thousands of microbial genomes shed light on interconnected biogeochemical processes in an aquifer system.</title>
        <authorList>
            <person name="Anantharaman K."/>
            <person name="Brown C.T."/>
            <person name="Hug L.A."/>
            <person name="Sharon I."/>
            <person name="Castelle C.J."/>
            <person name="Probst A.J."/>
            <person name="Thomas B.C."/>
            <person name="Singh A."/>
            <person name="Wilkins M.J."/>
            <person name="Karaoz U."/>
            <person name="Brodie E.L."/>
            <person name="Williams K.H."/>
            <person name="Hubbard S.S."/>
            <person name="Banfield J.F."/>
        </authorList>
    </citation>
    <scope>NUCLEOTIDE SEQUENCE [LARGE SCALE GENOMIC DNA]</scope>
</reference>
<dbReference type="STRING" id="1798407.A3A16_01660"/>
<evidence type="ECO:0000256" key="3">
    <source>
        <dbReference type="ARBA" id="ARBA00022475"/>
    </source>
</evidence>
<feature type="transmembrane region" description="Helical" evidence="9">
    <location>
        <begin position="157"/>
        <end position="179"/>
    </location>
</feature>
<feature type="transmembrane region" description="Helical" evidence="9">
    <location>
        <begin position="243"/>
        <end position="260"/>
    </location>
</feature>
<protein>
    <recommendedName>
        <fullName evidence="9">Protein-export membrane protein SecF</fullName>
    </recommendedName>
</protein>
<evidence type="ECO:0000313" key="11">
    <source>
        <dbReference type="EMBL" id="OGY65551.1"/>
    </source>
</evidence>
<feature type="transmembrane region" description="Helical" evidence="9">
    <location>
        <begin position="126"/>
        <end position="145"/>
    </location>
</feature>
<dbReference type="InterPro" id="IPR048634">
    <property type="entry name" value="SecD_SecF_C"/>
</dbReference>
<dbReference type="PANTHER" id="PTHR30081">
    <property type="entry name" value="PROTEIN-EXPORT MEMBRANE PROTEIN SEC"/>
    <property type="match status" value="1"/>
</dbReference>
<keyword evidence="5 9" id="KW-0653">Protein transport</keyword>
<dbReference type="SUPFAM" id="SSF82866">
    <property type="entry name" value="Multidrug efflux transporter AcrB transmembrane domain"/>
    <property type="match status" value="1"/>
</dbReference>
<evidence type="ECO:0000256" key="4">
    <source>
        <dbReference type="ARBA" id="ARBA00022692"/>
    </source>
</evidence>
<dbReference type="InterPro" id="IPR005665">
    <property type="entry name" value="SecF_bac"/>
</dbReference>
<dbReference type="Pfam" id="PF02355">
    <property type="entry name" value="SecD_SecF_C"/>
    <property type="match status" value="1"/>
</dbReference>
<feature type="transmembrane region" description="Helical" evidence="9">
    <location>
        <begin position="191"/>
        <end position="210"/>
    </location>
</feature>
<evidence type="ECO:0000256" key="8">
    <source>
        <dbReference type="ARBA" id="ARBA00023136"/>
    </source>
</evidence>
<dbReference type="GO" id="GO:0006605">
    <property type="term" value="P:protein targeting"/>
    <property type="evidence" value="ECO:0007669"/>
    <property type="project" value="UniProtKB-UniRule"/>
</dbReference>
<proteinExistence type="inferred from homology"/>
<keyword evidence="8 9" id="KW-0472">Membrane</keyword>
<dbReference type="GO" id="GO:0005886">
    <property type="term" value="C:plasma membrane"/>
    <property type="evidence" value="ECO:0007669"/>
    <property type="project" value="UniProtKB-SubCell"/>
</dbReference>
<comment type="similarity">
    <text evidence="9">Belongs to the SecD/SecF family. SecF subfamily.</text>
</comment>
<name>A0A1G1ZLX7_9BACT</name>
<dbReference type="PRINTS" id="PR01755">
    <property type="entry name" value="SECFTRNLCASE"/>
</dbReference>
<dbReference type="Gene3D" id="1.20.1640.10">
    <property type="entry name" value="Multidrug efflux transporter AcrB transmembrane domain"/>
    <property type="match status" value="1"/>
</dbReference>
<comment type="function">
    <text evidence="9">Part of the Sec protein translocase complex. Interacts with the SecYEG preprotein conducting channel. SecDF uses the proton motive force (PMF) to complete protein translocation after the ATP-dependent function of SecA.</text>
</comment>
<gene>
    <name evidence="9" type="primary">secF</name>
    <name evidence="11" type="ORF">A3A16_01660</name>
</gene>
<dbReference type="HAMAP" id="MF_01464_B">
    <property type="entry name" value="SecF_B"/>
    <property type="match status" value="1"/>
</dbReference>
<sequence>MDIIKYKYIFLTFSGVLVLASIVSIAVFGLKQGIDLAGGTLWQIKIVEKEIDNQELKGILQTKVGATDPIVTRETSSNSFLIRVKEISEQDHQKYLDVLKQELGQIEELRFESIGSSIGNELRRRAIWAFILVLTGISAYVAFAFRKVSYPVKSWKYGIITLVTLFHDAVIPVGLYAFLGWFRGAEVDTNFIVALLVIIGFSVHDTIVVFDRIREKLKLASAAKSDFNTLVNQGVNETIARSVNTSLTLIFVLVALYFFGPTALSYFILMILTGTIVGTYSSIFVASPLLTLWRR</sequence>
<feature type="domain" description="Protein export membrane protein SecD/SecF C-terminal" evidence="10">
    <location>
        <begin position="99"/>
        <end position="294"/>
    </location>
</feature>
<comment type="caution">
    <text evidence="11">The sequence shown here is derived from an EMBL/GenBank/DDBJ whole genome shotgun (WGS) entry which is preliminary data.</text>
</comment>
<dbReference type="AlphaFoldDB" id="A0A1G1ZLX7"/>
<evidence type="ECO:0000256" key="1">
    <source>
        <dbReference type="ARBA" id="ARBA00004651"/>
    </source>
</evidence>
<organism evidence="11 12">
    <name type="scientific">Candidatus Harrisonbacteria bacterium RIFCSPLOWO2_01_FULL_44_18</name>
    <dbReference type="NCBI Taxonomy" id="1798407"/>
    <lineage>
        <taxon>Bacteria</taxon>
        <taxon>Candidatus Harrisoniibacteriota</taxon>
    </lineage>
</organism>
<dbReference type="NCBIfam" id="TIGR00966">
    <property type="entry name" value="transloc_SecF"/>
    <property type="match status" value="1"/>
</dbReference>
<evidence type="ECO:0000256" key="6">
    <source>
        <dbReference type="ARBA" id="ARBA00022989"/>
    </source>
</evidence>
<dbReference type="InterPro" id="IPR022813">
    <property type="entry name" value="SecD/SecF_arch_bac"/>
</dbReference>
<dbReference type="InterPro" id="IPR022646">
    <property type="entry name" value="SecD/SecF_CS"/>
</dbReference>
<dbReference type="EMBL" id="MHJJ01000008">
    <property type="protein sequence ID" value="OGY65551.1"/>
    <property type="molecule type" value="Genomic_DNA"/>
</dbReference>
<comment type="subcellular location">
    <subcellularLocation>
        <location evidence="1 9">Cell membrane</location>
        <topology evidence="1 9">Multi-pass membrane protein</topology>
    </subcellularLocation>
</comment>
<evidence type="ECO:0000256" key="5">
    <source>
        <dbReference type="ARBA" id="ARBA00022927"/>
    </source>
</evidence>
<accession>A0A1G1ZLX7</accession>
<dbReference type="Pfam" id="PF07549">
    <property type="entry name" value="Sec_GG"/>
    <property type="match status" value="1"/>
</dbReference>
<keyword evidence="3 9" id="KW-1003">Cell membrane</keyword>
<dbReference type="Proteomes" id="UP000177942">
    <property type="component" value="Unassembled WGS sequence"/>
</dbReference>
<evidence type="ECO:0000313" key="12">
    <source>
        <dbReference type="Proteomes" id="UP000177942"/>
    </source>
</evidence>
<dbReference type="GO" id="GO:0015450">
    <property type="term" value="F:protein-transporting ATPase activity"/>
    <property type="evidence" value="ECO:0007669"/>
    <property type="project" value="InterPro"/>
</dbReference>
<keyword evidence="7 9" id="KW-0811">Translocation</keyword>
<feature type="transmembrane region" description="Helical" evidence="9">
    <location>
        <begin position="9"/>
        <end position="30"/>
    </location>
</feature>